<accession>A0AAV7UM68</accession>
<evidence type="ECO:0000256" key="1">
    <source>
        <dbReference type="SAM" id="MobiDB-lite"/>
    </source>
</evidence>
<evidence type="ECO:0000313" key="3">
    <source>
        <dbReference type="Proteomes" id="UP001066276"/>
    </source>
</evidence>
<keyword evidence="3" id="KW-1185">Reference proteome</keyword>
<sequence>MPRQSAVCPPLQGPQSTPHRQDNEGPGVSGSVHTVQGTQAQEARDDRRRAVHQGEDRPREPTAQEALTNVLGTYHQSQNKMRQVINIMQENHWLQGEHHQEIRQELQTLNTTMASIARLLGDMANIMRDYSSHKRAPSSSQCADQPSTSAAASGQEGLPQDPQATSTPSPAEGEPPHKQSLRPRQTPETLAKTKTTTRK</sequence>
<feature type="compositionally biased region" description="Polar residues" evidence="1">
    <location>
        <begin position="31"/>
        <end position="41"/>
    </location>
</feature>
<evidence type="ECO:0000313" key="2">
    <source>
        <dbReference type="EMBL" id="KAJ1188798.1"/>
    </source>
</evidence>
<protein>
    <submittedName>
        <fullName evidence="2">Uncharacterized protein</fullName>
    </submittedName>
</protein>
<organism evidence="2 3">
    <name type="scientific">Pleurodeles waltl</name>
    <name type="common">Iberian ribbed newt</name>
    <dbReference type="NCBI Taxonomy" id="8319"/>
    <lineage>
        <taxon>Eukaryota</taxon>
        <taxon>Metazoa</taxon>
        <taxon>Chordata</taxon>
        <taxon>Craniata</taxon>
        <taxon>Vertebrata</taxon>
        <taxon>Euteleostomi</taxon>
        <taxon>Amphibia</taxon>
        <taxon>Batrachia</taxon>
        <taxon>Caudata</taxon>
        <taxon>Salamandroidea</taxon>
        <taxon>Salamandridae</taxon>
        <taxon>Pleurodelinae</taxon>
        <taxon>Pleurodeles</taxon>
    </lineage>
</organism>
<dbReference type="EMBL" id="JANPWB010000005">
    <property type="protein sequence ID" value="KAJ1188798.1"/>
    <property type="molecule type" value="Genomic_DNA"/>
</dbReference>
<reference evidence="2" key="1">
    <citation type="journal article" date="2022" name="bioRxiv">
        <title>Sequencing and chromosome-scale assembly of the giantPleurodeles waltlgenome.</title>
        <authorList>
            <person name="Brown T."/>
            <person name="Elewa A."/>
            <person name="Iarovenko S."/>
            <person name="Subramanian E."/>
            <person name="Araus A.J."/>
            <person name="Petzold A."/>
            <person name="Susuki M."/>
            <person name="Suzuki K.-i.T."/>
            <person name="Hayashi T."/>
            <person name="Toyoda A."/>
            <person name="Oliveira C."/>
            <person name="Osipova E."/>
            <person name="Leigh N.D."/>
            <person name="Simon A."/>
            <person name="Yun M.H."/>
        </authorList>
    </citation>
    <scope>NUCLEOTIDE SEQUENCE</scope>
    <source>
        <strain evidence="2">20211129_DDA</strain>
        <tissue evidence="2">Liver</tissue>
    </source>
</reference>
<feature type="region of interest" description="Disordered" evidence="1">
    <location>
        <begin position="131"/>
        <end position="199"/>
    </location>
</feature>
<dbReference type="Proteomes" id="UP001066276">
    <property type="component" value="Chromosome 3_1"/>
</dbReference>
<feature type="compositionally biased region" description="Basic and acidic residues" evidence="1">
    <location>
        <begin position="42"/>
        <end position="62"/>
    </location>
</feature>
<feature type="compositionally biased region" description="Low complexity" evidence="1">
    <location>
        <begin position="186"/>
        <end position="199"/>
    </location>
</feature>
<feature type="compositionally biased region" description="Polar residues" evidence="1">
    <location>
        <begin position="137"/>
        <end position="152"/>
    </location>
</feature>
<dbReference type="AlphaFoldDB" id="A0AAV7UM68"/>
<gene>
    <name evidence="2" type="ORF">NDU88_005555</name>
</gene>
<comment type="caution">
    <text evidence="2">The sequence shown here is derived from an EMBL/GenBank/DDBJ whole genome shotgun (WGS) entry which is preliminary data.</text>
</comment>
<name>A0AAV7UM68_PLEWA</name>
<feature type="region of interest" description="Disordered" evidence="1">
    <location>
        <begin position="1"/>
        <end position="64"/>
    </location>
</feature>
<proteinExistence type="predicted"/>